<dbReference type="PANTHER" id="PTHR43798:SF5">
    <property type="entry name" value="MONOACYLGLYCEROL LIPASE ABHD6"/>
    <property type="match status" value="1"/>
</dbReference>
<comment type="caution">
    <text evidence="2">The sequence shown here is derived from an EMBL/GenBank/DDBJ whole genome shotgun (WGS) entry which is preliminary data.</text>
</comment>
<dbReference type="GO" id="GO:0016787">
    <property type="term" value="F:hydrolase activity"/>
    <property type="evidence" value="ECO:0007669"/>
    <property type="project" value="UniProtKB-KW"/>
</dbReference>
<dbReference type="Proteomes" id="UP000666369">
    <property type="component" value="Unassembled WGS sequence"/>
</dbReference>
<protein>
    <submittedName>
        <fullName evidence="2">Alpha/beta hydrolase</fullName>
    </submittedName>
</protein>
<dbReference type="InterPro" id="IPR000073">
    <property type="entry name" value="AB_hydrolase_1"/>
</dbReference>
<dbReference type="RefSeq" id="WP_166103445.1">
    <property type="nucleotide sequence ID" value="NZ_JAADJT010000005.1"/>
</dbReference>
<feature type="domain" description="AB hydrolase-1" evidence="1">
    <location>
        <begin position="22"/>
        <end position="245"/>
    </location>
</feature>
<proteinExistence type="predicted"/>
<keyword evidence="3" id="KW-1185">Reference proteome</keyword>
<dbReference type="SUPFAM" id="SSF53474">
    <property type="entry name" value="alpha/beta-Hydrolases"/>
    <property type="match status" value="1"/>
</dbReference>
<gene>
    <name evidence="2" type="ORF">GW587_13200</name>
</gene>
<evidence type="ECO:0000313" key="2">
    <source>
        <dbReference type="EMBL" id="NGZ85208.1"/>
    </source>
</evidence>
<sequence length="255" mass="26349">MPERVMVDGCIDVIVEGEGDAVVLLPSSQRGSDDFDVVAARIAAAGHRVLRPQPRGIGASSGSLDGLTLHALAADVAATVRTLGGGRAVVVGHAYGHYVARVTDRNYPELVRGVVMAAAASAVIDPALPAALDCAADAAMPEIVRLAALRLAFFAPGRDPHAWLDGWYPALAGAYRSAAQVPPRSIWSATANAPVLDLQAAQDPWRPPASRSEVTDALGCKASVVLVPNASHALFPEQPAAVADAIIGWIAGLPR</sequence>
<accession>A0ABX0FL20</accession>
<evidence type="ECO:0000313" key="3">
    <source>
        <dbReference type="Proteomes" id="UP000666369"/>
    </source>
</evidence>
<dbReference type="Gene3D" id="3.40.50.1820">
    <property type="entry name" value="alpha/beta hydrolase"/>
    <property type="match status" value="1"/>
</dbReference>
<organism evidence="2 3">
    <name type="scientific">Duganella aceris</name>
    <dbReference type="NCBI Taxonomy" id="2703883"/>
    <lineage>
        <taxon>Bacteria</taxon>
        <taxon>Pseudomonadati</taxon>
        <taxon>Pseudomonadota</taxon>
        <taxon>Betaproteobacteria</taxon>
        <taxon>Burkholderiales</taxon>
        <taxon>Oxalobacteraceae</taxon>
        <taxon>Telluria group</taxon>
        <taxon>Duganella</taxon>
    </lineage>
</organism>
<name>A0ABX0FL20_9BURK</name>
<dbReference type="EMBL" id="JAADJT010000005">
    <property type="protein sequence ID" value="NGZ85208.1"/>
    <property type="molecule type" value="Genomic_DNA"/>
</dbReference>
<dbReference type="InterPro" id="IPR029058">
    <property type="entry name" value="AB_hydrolase_fold"/>
</dbReference>
<dbReference type="Pfam" id="PF12697">
    <property type="entry name" value="Abhydrolase_6"/>
    <property type="match status" value="1"/>
</dbReference>
<reference evidence="3" key="1">
    <citation type="submission" date="2023-07" db="EMBL/GenBank/DDBJ databases">
        <title>Duganella aceri sp. nov., isolated from tree sap.</title>
        <authorList>
            <person name="Kim I.S."/>
        </authorList>
    </citation>
    <scope>NUCLEOTIDE SEQUENCE [LARGE SCALE GENOMIC DNA]</scope>
    <source>
        <strain evidence="3">SAP-35</strain>
    </source>
</reference>
<dbReference type="PANTHER" id="PTHR43798">
    <property type="entry name" value="MONOACYLGLYCEROL LIPASE"/>
    <property type="match status" value="1"/>
</dbReference>
<keyword evidence="2" id="KW-0378">Hydrolase</keyword>
<dbReference type="InterPro" id="IPR050266">
    <property type="entry name" value="AB_hydrolase_sf"/>
</dbReference>
<evidence type="ECO:0000259" key="1">
    <source>
        <dbReference type="Pfam" id="PF12697"/>
    </source>
</evidence>